<dbReference type="AlphaFoldDB" id="A0A6B3N739"/>
<proteinExistence type="predicted"/>
<comment type="caution">
    <text evidence="2">The sequence shown here is derived from an EMBL/GenBank/DDBJ whole genome shotgun (WGS) entry which is preliminary data.</text>
</comment>
<organism evidence="2">
    <name type="scientific">Symploca sp. SIO1C4</name>
    <dbReference type="NCBI Taxonomy" id="2607765"/>
    <lineage>
        <taxon>Bacteria</taxon>
        <taxon>Bacillati</taxon>
        <taxon>Cyanobacteriota</taxon>
        <taxon>Cyanophyceae</taxon>
        <taxon>Coleofasciculales</taxon>
        <taxon>Coleofasciculaceae</taxon>
        <taxon>Symploca</taxon>
    </lineage>
</organism>
<evidence type="ECO:0000256" key="1">
    <source>
        <dbReference type="SAM" id="MobiDB-lite"/>
    </source>
</evidence>
<protein>
    <submittedName>
        <fullName evidence="2">Uncharacterized protein</fullName>
    </submittedName>
</protein>
<reference evidence="2" key="1">
    <citation type="submission" date="2019-11" db="EMBL/GenBank/DDBJ databases">
        <title>Genomic insights into an expanded diversity of filamentous marine cyanobacteria reveals the extraordinary biosynthetic potential of Moorea and Okeania.</title>
        <authorList>
            <person name="Ferreira Leao T."/>
            <person name="Wang M."/>
            <person name="Moss N."/>
            <person name="Da Silva R."/>
            <person name="Sanders J."/>
            <person name="Nurk S."/>
            <person name="Gurevich A."/>
            <person name="Humphrey G."/>
            <person name="Reher R."/>
            <person name="Zhu Q."/>
            <person name="Belda-Ferre P."/>
            <person name="Glukhov E."/>
            <person name="Rex R."/>
            <person name="Dorrestein P.C."/>
            <person name="Knight R."/>
            <person name="Pevzner P."/>
            <person name="Gerwick W.H."/>
            <person name="Gerwick L."/>
        </authorList>
    </citation>
    <scope>NUCLEOTIDE SEQUENCE</scope>
    <source>
        <strain evidence="2">SIO1C4</strain>
    </source>
</reference>
<sequence>MAWGTTQRRLPLSTRSRRIYQTTAAERMGRYQVLGEERGRPPSQGIQITRVRQESR</sequence>
<evidence type="ECO:0000313" key="2">
    <source>
        <dbReference type="EMBL" id="NER27383.1"/>
    </source>
</evidence>
<dbReference type="EMBL" id="JAAHFQ010000096">
    <property type="protein sequence ID" value="NER27383.1"/>
    <property type="molecule type" value="Genomic_DNA"/>
</dbReference>
<accession>A0A6B3N739</accession>
<gene>
    <name evidence="2" type="ORF">F6J89_07040</name>
</gene>
<name>A0A6B3N739_9CYAN</name>
<feature type="region of interest" description="Disordered" evidence="1">
    <location>
        <begin position="36"/>
        <end position="56"/>
    </location>
</feature>